<dbReference type="GO" id="GO:0000160">
    <property type="term" value="P:phosphorelay signal transduction system"/>
    <property type="evidence" value="ECO:0007669"/>
    <property type="project" value="InterPro"/>
</dbReference>
<feature type="modified residue" description="4-aspartylphosphate" evidence="5">
    <location>
        <position position="56"/>
    </location>
</feature>
<dbReference type="CDD" id="cd06170">
    <property type="entry name" value="LuxR_C_like"/>
    <property type="match status" value="1"/>
</dbReference>
<dbReference type="InterPro" id="IPR011006">
    <property type="entry name" value="CheY-like_superfamily"/>
</dbReference>
<dbReference type="InterPro" id="IPR001789">
    <property type="entry name" value="Sig_transdc_resp-reg_receiver"/>
</dbReference>
<dbReference type="PROSITE" id="PS50043">
    <property type="entry name" value="HTH_LUXR_2"/>
    <property type="match status" value="1"/>
</dbReference>
<name>A0A1V0UR94_9BACL</name>
<reference evidence="8 9" key="1">
    <citation type="submission" date="2017-03" db="EMBL/GenBank/DDBJ databases">
        <title>Paenibacillus larvae genome sequencing.</title>
        <authorList>
            <person name="Dingman D.W."/>
        </authorList>
    </citation>
    <scope>NUCLEOTIDE SEQUENCE [LARGE SCALE GENOMIC DNA]</scope>
    <source>
        <strain evidence="8 9">SAG 10367</strain>
    </source>
</reference>
<dbReference type="Pfam" id="PF00072">
    <property type="entry name" value="Response_reg"/>
    <property type="match status" value="1"/>
</dbReference>
<dbReference type="Proteomes" id="UP000192727">
    <property type="component" value="Chromosome"/>
</dbReference>
<evidence type="ECO:0000256" key="3">
    <source>
        <dbReference type="ARBA" id="ARBA00023125"/>
    </source>
</evidence>
<dbReference type="SUPFAM" id="SSF46894">
    <property type="entry name" value="C-terminal effector domain of the bipartite response regulators"/>
    <property type="match status" value="1"/>
</dbReference>
<dbReference type="AlphaFoldDB" id="A0A1V0UR94"/>
<dbReference type="SUPFAM" id="SSF52172">
    <property type="entry name" value="CheY-like"/>
    <property type="match status" value="1"/>
</dbReference>
<dbReference type="InterPro" id="IPR000792">
    <property type="entry name" value="Tscrpt_reg_LuxR_C"/>
</dbReference>
<dbReference type="PANTHER" id="PTHR43214">
    <property type="entry name" value="TWO-COMPONENT RESPONSE REGULATOR"/>
    <property type="match status" value="1"/>
</dbReference>
<dbReference type="InterPro" id="IPR016032">
    <property type="entry name" value="Sig_transdc_resp-reg_C-effctor"/>
</dbReference>
<dbReference type="Gene3D" id="3.40.50.2300">
    <property type="match status" value="1"/>
</dbReference>
<keyword evidence="1 5" id="KW-0597">Phosphoprotein</keyword>
<dbReference type="SMART" id="SM00448">
    <property type="entry name" value="REC"/>
    <property type="match status" value="1"/>
</dbReference>
<dbReference type="CDD" id="cd17535">
    <property type="entry name" value="REC_NarL-like"/>
    <property type="match status" value="1"/>
</dbReference>
<dbReference type="PROSITE" id="PS50110">
    <property type="entry name" value="RESPONSE_REGULATORY"/>
    <property type="match status" value="1"/>
</dbReference>
<proteinExistence type="predicted"/>
<evidence type="ECO:0000256" key="4">
    <source>
        <dbReference type="ARBA" id="ARBA00023163"/>
    </source>
</evidence>
<dbReference type="PRINTS" id="PR00038">
    <property type="entry name" value="HTHLUXR"/>
</dbReference>
<keyword evidence="4" id="KW-0804">Transcription</keyword>
<dbReference type="GO" id="GO:0006355">
    <property type="term" value="P:regulation of DNA-templated transcription"/>
    <property type="evidence" value="ECO:0007669"/>
    <property type="project" value="InterPro"/>
</dbReference>
<evidence type="ECO:0000259" key="7">
    <source>
        <dbReference type="PROSITE" id="PS50110"/>
    </source>
</evidence>
<keyword evidence="2" id="KW-0805">Transcription regulation</keyword>
<dbReference type="Pfam" id="PF00196">
    <property type="entry name" value="GerE"/>
    <property type="match status" value="1"/>
</dbReference>
<dbReference type="InterPro" id="IPR039420">
    <property type="entry name" value="WalR-like"/>
</dbReference>
<evidence type="ECO:0000313" key="9">
    <source>
        <dbReference type="Proteomes" id="UP000192727"/>
    </source>
</evidence>
<gene>
    <name evidence="8" type="ORF">B7C51_08105</name>
</gene>
<feature type="domain" description="Response regulatory" evidence="7">
    <location>
        <begin position="3"/>
        <end position="121"/>
    </location>
</feature>
<dbReference type="InterPro" id="IPR058245">
    <property type="entry name" value="NreC/VraR/RcsB-like_REC"/>
</dbReference>
<evidence type="ECO:0000256" key="5">
    <source>
        <dbReference type="PROSITE-ProRule" id="PRU00169"/>
    </source>
</evidence>
<dbReference type="GO" id="GO:0003677">
    <property type="term" value="F:DNA binding"/>
    <property type="evidence" value="ECO:0007669"/>
    <property type="project" value="UniProtKB-KW"/>
</dbReference>
<dbReference type="EMBL" id="CP020557">
    <property type="protein sequence ID" value="ARF67799.1"/>
    <property type="molecule type" value="Genomic_DNA"/>
</dbReference>
<evidence type="ECO:0000256" key="2">
    <source>
        <dbReference type="ARBA" id="ARBA00023015"/>
    </source>
</evidence>
<evidence type="ECO:0000313" key="8">
    <source>
        <dbReference type="EMBL" id="ARF67799.1"/>
    </source>
</evidence>
<organism evidence="8 9">
    <name type="scientific">Paenibacillus larvae subsp. pulvifaciens</name>
    <dbReference type="NCBI Taxonomy" id="1477"/>
    <lineage>
        <taxon>Bacteria</taxon>
        <taxon>Bacillati</taxon>
        <taxon>Bacillota</taxon>
        <taxon>Bacilli</taxon>
        <taxon>Bacillales</taxon>
        <taxon>Paenibacillaceae</taxon>
        <taxon>Paenibacillus</taxon>
    </lineage>
</organism>
<accession>A0A1V0UR94</accession>
<feature type="domain" description="HTH luxR-type" evidence="6">
    <location>
        <begin position="155"/>
        <end position="218"/>
    </location>
</feature>
<dbReference type="SMART" id="SM00421">
    <property type="entry name" value="HTH_LUXR"/>
    <property type="match status" value="1"/>
</dbReference>
<protein>
    <submittedName>
        <fullName evidence="8">DNA-binding response regulator</fullName>
    </submittedName>
</protein>
<evidence type="ECO:0000256" key="1">
    <source>
        <dbReference type="ARBA" id="ARBA00022553"/>
    </source>
</evidence>
<evidence type="ECO:0000259" key="6">
    <source>
        <dbReference type="PROSITE" id="PS50043"/>
    </source>
</evidence>
<dbReference type="PANTHER" id="PTHR43214:SF43">
    <property type="entry name" value="TWO-COMPONENT RESPONSE REGULATOR"/>
    <property type="match status" value="1"/>
</dbReference>
<sequence length="218" mass="24627">MIHVIIVDDQQIVREGLKLILSLYKDDINVVGEASNGKGLLEYLAANKQPEVILMDIKMPVMDGIEATKQVKEKYPHIKIIILTTFNDNEFIFSGLKNGADGYILKDSDAEDILAAIKTACQGNILLNPNITTKVVRALIEAEDHKQVQSQFNQDETLLELLTPREMEVAKYVMEGKSNKMISHELFITEGTVKNYVSKILEKLNLKNRSELIVFFSF</sequence>
<keyword evidence="3 8" id="KW-0238">DNA-binding</keyword>